<dbReference type="InterPro" id="IPR001962">
    <property type="entry name" value="Asn_synthase"/>
</dbReference>
<evidence type="ECO:0000256" key="7">
    <source>
        <dbReference type="ARBA" id="ARBA00022962"/>
    </source>
</evidence>
<evidence type="ECO:0000256" key="1">
    <source>
        <dbReference type="ARBA" id="ARBA00005187"/>
    </source>
</evidence>
<evidence type="ECO:0000256" key="6">
    <source>
        <dbReference type="ARBA" id="ARBA00022888"/>
    </source>
</evidence>
<dbReference type="InterPro" id="IPR014729">
    <property type="entry name" value="Rossmann-like_a/b/a_fold"/>
</dbReference>
<dbReference type="GO" id="GO:0004066">
    <property type="term" value="F:asparagine synthase (glutamine-hydrolyzing) activity"/>
    <property type="evidence" value="ECO:0007669"/>
    <property type="project" value="UniProtKB-EC"/>
</dbReference>
<dbReference type="InterPro" id="IPR006426">
    <property type="entry name" value="Asn_synth_AEB"/>
</dbReference>
<feature type="active site" description="For GATase activity" evidence="9">
    <location>
        <position position="2"/>
    </location>
</feature>
<dbReference type="Gene3D" id="3.60.20.10">
    <property type="entry name" value="Glutamine Phosphoribosylpyrophosphate, subunit 1, domain 1"/>
    <property type="match status" value="1"/>
</dbReference>
<dbReference type="EC" id="6.3.5.4" evidence="3"/>
<comment type="pathway">
    <text evidence="1">Amino-acid biosynthesis; L-asparagine biosynthesis; L-asparagine from L-aspartate (L-Gln route): step 1/1.</text>
</comment>
<keyword evidence="5 10" id="KW-0067">ATP-binding</keyword>
<gene>
    <name evidence="12" type="ORF">BG844_18595</name>
</gene>
<protein>
    <recommendedName>
        <fullName evidence="3">asparagine synthase (glutamine-hydrolyzing)</fullName>
        <ecNumber evidence="3">6.3.5.4</ecNumber>
    </recommendedName>
</protein>
<evidence type="ECO:0000256" key="2">
    <source>
        <dbReference type="ARBA" id="ARBA00005752"/>
    </source>
</evidence>
<dbReference type="InterPro" id="IPR033738">
    <property type="entry name" value="AsnB_N"/>
</dbReference>
<dbReference type="NCBIfam" id="TIGR01536">
    <property type="entry name" value="asn_synth_AEB"/>
    <property type="match status" value="1"/>
</dbReference>
<organism evidence="12 13">
    <name type="scientific">Couchioplanes caeruleus subsp. caeruleus</name>
    <dbReference type="NCBI Taxonomy" id="56427"/>
    <lineage>
        <taxon>Bacteria</taxon>
        <taxon>Bacillati</taxon>
        <taxon>Actinomycetota</taxon>
        <taxon>Actinomycetes</taxon>
        <taxon>Micromonosporales</taxon>
        <taxon>Micromonosporaceae</taxon>
        <taxon>Couchioplanes</taxon>
    </lineage>
</organism>
<evidence type="ECO:0000256" key="5">
    <source>
        <dbReference type="ARBA" id="ARBA00022840"/>
    </source>
</evidence>
<evidence type="ECO:0000259" key="11">
    <source>
        <dbReference type="PROSITE" id="PS51278"/>
    </source>
</evidence>
<evidence type="ECO:0000256" key="4">
    <source>
        <dbReference type="ARBA" id="ARBA00022741"/>
    </source>
</evidence>
<feature type="domain" description="Glutamine amidotransferase type-2" evidence="11">
    <location>
        <begin position="2"/>
        <end position="219"/>
    </location>
</feature>
<dbReference type="Pfam" id="PF13537">
    <property type="entry name" value="GATase_7"/>
    <property type="match status" value="1"/>
</dbReference>
<comment type="caution">
    <text evidence="12">The sequence shown here is derived from an EMBL/GenBank/DDBJ whole genome shotgun (WGS) entry which is preliminary data.</text>
</comment>
<dbReference type="CDD" id="cd01991">
    <property type="entry name" value="Asn_synthase_B_C"/>
    <property type="match status" value="1"/>
</dbReference>
<evidence type="ECO:0000313" key="12">
    <source>
        <dbReference type="EMBL" id="OJF12825.1"/>
    </source>
</evidence>
<evidence type="ECO:0000313" key="13">
    <source>
        <dbReference type="Proteomes" id="UP000182486"/>
    </source>
</evidence>
<dbReference type="InterPro" id="IPR017932">
    <property type="entry name" value="GATase_2_dom"/>
</dbReference>
<dbReference type="Pfam" id="PF00733">
    <property type="entry name" value="Asn_synthase"/>
    <property type="match status" value="1"/>
</dbReference>
<dbReference type="RefSeq" id="WP_071806604.1">
    <property type="nucleotide sequence ID" value="NZ_MEIA01000195.1"/>
</dbReference>
<dbReference type="CDD" id="cd00712">
    <property type="entry name" value="AsnB"/>
    <property type="match status" value="1"/>
</dbReference>
<name>A0A1K0FJ23_9ACTN</name>
<dbReference type="EMBL" id="MEIA01000195">
    <property type="protein sequence ID" value="OJF12825.1"/>
    <property type="molecule type" value="Genomic_DNA"/>
</dbReference>
<evidence type="ECO:0000256" key="10">
    <source>
        <dbReference type="PIRSR" id="PIRSR001589-2"/>
    </source>
</evidence>
<dbReference type="Gene3D" id="3.40.50.620">
    <property type="entry name" value="HUPs"/>
    <property type="match status" value="1"/>
</dbReference>
<dbReference type="PROSITE" id="PS51278">
    <property type="entry name" value="GATASE_TYPE_2"/>
    <property type="match status" value="1"/>
</dbReference>
<sequence>MCGIGAVARIDGGHLDAGVDGLLERLAQVLAHRGPDERELLREGPVGLAFTRLSLTDPDGGSQPLTLDDGSLTLIANGEVYNHRELAASLPTGTRMRTGSDCEVLLHLYRERGIRFLDDVRGMFAVILWDRRAGRLLLARDRFGIKPLYFHRNASRIILSSEMKALFLDGETPRRFDWDTALTTPALAASPTFSEAPVTTWFEDVNAVPAGTIMRIDLNGGHTSEHPYWSFPGTIRDIPRTADDFVERYRALLADSVRECATADAELGLFLSGGVDSAAVAALAAAQDVPLHTFTVLSAATYRNQDAEYAHRVAEKLGLPNHQVLFDGEHVPTAAEWKRLLWLTETPLCSPEIYYKHELHRYAKVARPHLRGMLLGAASDEFNGGYSVDMAGGGDWHDFTVQLAAMTRTGRLRDRPDLAPWWAHGNAGLLTDEAVADLTGAAPGDPYHEYLAGQYRKIQQYNVWHEDRSAAGSGIEARVPFLDHRLVELAAAVPPHLRPQLLWDKQILRRGVRDLLPEDVAARPKTPFFYGPGLPHTYRMLTRMLERDGGALIDEALSAPGAERYLNADGVRDRLRQAVADPTSSQIEMALRVVNLGLLAAMAVDLPPATRSTPSGSVRPSLSVQDWAGQRAKVELSVGLRPTLAAGLVPRLADGVLLLTRPAESDRWYLAVDGVIEYVLDGDNPTYRDLLTRVDGQTSLGMLLDDLDVTLDDLRPVLTDLTDQGLLELPGAYPA</sequence>
<dbReference type="SUPFAM" id="SSF56235">
    <property type="entry name" value="N-terminal nucleophile aminohydrolases (Ntn hydrolases)"/>
    <property type="match status" value="1"/>
</dbReference>
<keyword evidence="6 9" id="KW-0061">Asparagine biosynthesis</keyword>
<comment type="catalytic activity">
    <reaction evidence="8">
        <text>L-aspartate + L-glutamine + ATP + H2O = L-asparagine + L-glutamate + AMP + diphosphate + H(+)</text>
        <dbReference type="Rhea" id="RHEA:12228"/>
        <dbReference type="ChEBI" id="CHEBI:15377"/>
        <dbReference type="ChEBI" id="CHEBI:15378"/>
        <dbReference type="ChEBI" id="CHEBI:29985"/>
        <dbReference type="ChEBI" id="CHEBI:29991"/>
        <dbReference type="ChEBI" id="CHEBI:30616"/>
        <dbReference type="ChEBI" id="CHEBI:33019"/>
        <dbReference type="ChEBI" id="CHEBI:58048"/>
        <dbReference type="ChEBI" id="CHEBI:58359"/>
        <dbReference type="ChEBI" id="CHEBI:456215"/>
        <dbReference type="EC" id="6.3.5.4"/>
    </reaction>
</comment>
<keyword evidence="7 9" id="KW-0315">Glutamine amidotransferase</keyword>
<evidence type="ECO:0000256" key="9">
    <source>
        <dbReference type="PIRSR" id="PIRSR001589-1"/>
    </source>
</evidence>
<dbReference type="GO" id="GO:0006529">
    <property type="term" value="P:asparagine biosynthetic process"/>
    <property type="evidence" value="ECO:0007669"/>
    <property type="project" value="UniProtKB-KW"/>
</dbReference>
<dbReference type="GO" id="GO:0005829">
    <property type="term" value="C:cytosol"/>
    <property type="evidence" value="ECO:0007669"/>
    <property type="project" value="TreeGrafter"/>
</dbReference>
<dbReference type="PANTHER" id="PTHR43284:SF1">
    <property type="entry name" value="ASPARAGINE SYNTHETASE"/>
    <property type="match status" value="1"/>
</dbReference>
<evidence type="ECO:0000256" key="8">
    <source>
        <dbReference type="ARBA" id="ARBA00048741"/>
    </source>
</evidence>
<dbReference type="InterPro" id="IPR051786">
    <property type="entry name" value="ASN_synthetase/amidase"/>
</dbReference>
<reference evidence="12 13" key="1">
    <citation type="submission" date="2016-09" db="EMBL/GenBank/DDBJ databases">
        <title>Couchioplanes caeruleus draft genome sequence.</title>
        <authorList>
            <person name="Sheehan J."/>
            <person name="Caffrey P."/>
        </authorList>
    </citation>
    <scope>NUCLEOTIDE SEQUENCE [LARGE SCALE GENOMIC DNA]</scope>
    <source>
        <strain evidence="12 13">DSM 43634</strain>
    </source>
</reference>
<dbReference type="Proteomes" id="UP000182486">
    <property type="component" value="Unassembled WGS sequence"/>
</dbReference>
<keyword evidence="13" id="KW-1185">Reference proteome</keyword>
<dbReference type="InterPro" id="IPR029055">
    <property type="entry name" value="Ntn_hydrolases_N"/>
</dbReference>
<feature type="binding site" evidence="10">
    <location>
        <position position="101"/>
    </location>
    <ligand>
        <name>L-glutamine</name>
        <dbReference type="ChEBI" id="CHEBI:58359"/>
    </ligand>
</feature>
<dbReference type="GO" id="GO:0005524">
    <property type="term" value="F:ATP binding"/>
    <property type="evidence" value="ECO:0007669"/>
    <property type="project" value="UniProtKB-KW"/>
</dbReference>
<dbReference type="PANTHER" id="PTHR43284">
    <property type="entry name" value="ASPARAGINE SYNTHETASE (GLUTAMINE-HYDROLYZING)"/>
    <property type="match status" value="1"/>
</dbReference>
<proteinExistence type="inferred from homology"/>
<dbReference type="AlphaFoldDB" id="A0A1K0FJ23"/>
<accession>A0A1K0FJ23</accession>
<comment type="similarity">
    <text evidence="2">Belongs to the asparagine synthetase family.</text>
</comment>
<dbReference type="PIRSF" id="PIRSF001589">
    <property type="entry name" value="Asn_synthetase_glu-h"/>
    <property type="match status" value="1"/>
</dbReference>
<keyword evidence="4 10" id="KW-0547">Nucleotide-binding</keyword>
<feature type="binding site" evidence="10">
    <location>
        <position position="296"/>
    </location>
    <ligand>
        <name>ATP</name>
        <dbReference type="ChEBI" id="CHEBI:30616"/>
    </ligand>
</feature>
<dbReference type="SUPFAM" id="SSF52402">
    <property type="entry name" value="Adenine nucleotide alpha hydrolases-like"/>
    <property type="match status" value="1"/>
</dbReference>
<evidence type="ECO:0000256" key="3">
    <source>
        <dbReference type="ARBA" id="ARBA00012737"/>
    </source>
</evidence>
<keyword evidence="9" id="KW-0028">Amino-acid biosynthesis</keyword>